<keyword evidence="3" id="KW-1185">Reference proteome</keyword>
<evidence type="ECO:0000256" key="1">
    <source>
        <dbReference type="SAM" id="SignalP"/>
    </source>
</evidence>
<dbReference type="Proteomes" id="UP001165383">
    <property type="component" value="Unassembled WGS sequence"/>
</dbReference>
<name>A0ABT0S9W5_9SPHN</name>
<sequence>MRALLLGLAASAAAILPAPVAAEQSDHMTFVARPATSFHGGISGRGNDRGFRHSRGDGDGALLYYDREYQGDTAWRSNSFNDWWHDRPDRAYPRWMMSNQNCDRMWWSGGAFHC</sequence>
<reference evidence="2" key="1">
    <citation type="submission" date="2022-05" db="EMBL/GenBank/DDBJ databases">
        <authorList>
            <person name="Jo J.-H."/>
            <person name="Im W.-T."/>
        </authorList>
    </citation>
    <scope>NUCLEOTIDE SEQUENCE</scope>
    <source>
        <strain evidence="2">RB56-2</strain>
    </source>
</reference>
<evidence type="ECO:0000313" key="3">
    <source>
        <dbReference type="Proteomes" id="UP001165383"/>
    </source>
</evidence>
<protein>
    <submittedName>
        <fullName evidence="2">Uncharacterized protein</fullName>
    </submittedName>
</protein>
<evidence type="ECO:0000313" key="2">
    <source>
        <dbReference type="EMBL" id="MCL6741205.1"/>
    </source>
</evidence>
<proteinExistence type="predicted"/>
<dbReference type="RefSeq" id="WP_249915606.1">
    <property type="nucleotide sequence ID" value="NZ_JAMGBB010000001.1"/>
</dbReference>
<feature type="signal peptide" evidence="1">
    <location>
        <begin position="1"/>
        <end position="22"/>
    </location>
</feature>
<gene>
    <name evidence="2" type="ORF">LZ518_08685</name>
</gene>
<keyword evidence="1" id="KW-0732">Signal</keyword>
<dbReference type="EMBL" id="JAMGBB010000001">
    <property type="protein sequence ID" value="MCL6741205.1"/>
    <property type="molecule type" value="Genomic_DNA"/>
</dbReference>
<feature type="chain" id="PRO_5047371326" evidence="1">
    <location>
        <begin position="23"/>
        <end position="114"/>
    </location>
</feature>
<comment type="caution">
    <text evidence="2">The sequence shown here is derived from an EMBL/GenBank/DDBJ whole genome shotgun (WGS) entry which is preliminary data.</text>
</comment>
<accession>A0ABT0S9W5</accession>
<organism evidence="2 3">
    <name type="scientific">Sphingomonas brevis</name>
    <dbReference type="NCBI Taxonomy" id="2908206"/>
    <lineage>
        <taxon>Bacteria</taxon>
        <taxon>Pseudomonadati</taxon>
        <taxon>Pseudomonadota</taxon>
        <taxon>Alphaproteobacteria</taxon>
        <taxon>Sphingomonadales</taxon>
        <taxon>Sphingomonadaceae</taxon>
        <taxon>Sphingomonas</taxon>
    </lineage>
</organism>